<dbReference type="GO" id="GO:0005524">
    <property type="term" value="F:ATP binding"/>
    <property type="evidence" value="ECO:0007669"/>
    <property type="project" value="UniProtKB-KW"/>
</dbReference>
<reference evidence="6 7" key="1">
    <citation type="submission" date="2020-09" db="EMBL/GenBank/DDBJ databases">
        <title>Investigation of environmental microbes.</title>
        <authorList>
            <person name="Ou Y."/>
            <person name="Kang Q."/>
        </authorList>
    </citation>
    <scope>NUCLEOTIDE SEQUENCE [LARGE SCALE GENOMIC DNA]</scope>
    <source>
        <strain evidence="6 7">KJZ-14</strain>
    </source>
</reference>
<keyword evidence="7" id="KW-1185">Reference proteome</keyword>
<keyword evidence="1" id="KW-0677">Repeat</keyword>
<dbReference type="AlphaFoldDB" id="A0A7H2BDY8"/>
<dbReference type="InterPro" id="IPR027417">
    <property type="entry name" value="P-loop_NTPase"/>
</dbReference>
<dbReference type="SUPFAM" id="SSF52540">
    <property type="entry name" value="P-loop containing nucleoside triphosphate hydrolases"/>
    <property type="match status" value="2"/>
</dbReference>
<feature type="region of interest" description="Disordered" evidence="4">
    <location>
        <begin position="280"/>
        <end position="303"/>
    </location>
</feature>
<organism evidence="6 7">
    <name type="scientific">Rothia terrae</name>
    <dbReference type="NCBI Taxonomy" id="396015"/>
    <lineage>
        <taxon>Bacteria</taxon>
        <taxon>Bacillati</taxon>
        <taxon>Actinomycetota</taxon>
        <taxon>Actinomycetes</taxon>
        <taxon>Micrococcales</taxon>
        <taxon>Micrococcaceae</taxon>
        <taxon>Rothia</taxon>
    </lineage>
</organism>
<dbReference type="Gene3D" id="3.40.50.300">
    <property type="entry name" value="P-loop containing nucleotide triphosphate hydrolases"/>
    <property type="match status" value="2"/>
</dbReference>
<evidence type="ECO:0000256" key="1">
    <source>
        <dbReference type="ARBA" id="ARBA00022737"/>
    </source>
</evidence>
<dbReference type="InterPro" id="IPR050611">
    <property type="entry name" value="ABCF"/>
</dbReference>
<keyword evidence="3 6" id="KW-0067">ATP-binding</keyword>
<dbReference type="InterPro" id="IPR003593">
    <property type="entry name" value="AAA+_ATPase"/>
</dbReference>
<evidence type="ECO:0000256" key="4">
    <source>
        <dbReference type="SAM" id="MobiDB-lite"/>
    </source>
</evidence>
<evidence type="ECO:0000256" key="2">
    <source>
        <dbReference type="ARBA" id="ARBA00022741"/>
    </source>
</evidence>
<dbReference type="PROSITE" id="PS50893">
    <property type="entry name" value="ABC_TRANSPORTER_2"/>
    <property type="match status" value="1"/>
</dbReference>
<keyword evidence="2" id="KW-0547">Nucleotide-binding</keyword>
<evidence type="ECO:0000259" key="5">
    <source>
        <dbReference type="PROSITE" id="PS50893"/>
    </source>
</evidence>
<proteinExistence type="predicted"/>
<evidence type="ECO:0000256" key="3">
    <source>
        <dbReference type="ARBA" id="ARBA00022840"/>
    </source>
</evidence>
<protein>
    <submittedName>
        <fullName evidence="6">ABC-F family ATP-binding cassette domain-containing protein</fullName>
    </submittedName>
</protein>
<evidence type="ECO:0000313" key="7">
    <source>
        <dbReference type="Proteomes" id="UP000516404"/>
    </source>
</evidence>
<dbReference type="SMART" id="SM00382">
    <property type="entry name" value="AAA"/>
    <property type="match status" value="2"/>
</dbReference>
<feature type="compositionally biased region" description="Basic residues" evidence="4">
    <location>
        <begin position="282"/>
        <end position="292"/>
    </location>
</feature>
<gene>
    <name evidence="6" type="ORF">IDM49_00805</name>
</gene>
<dbReference type="PANTHER" id="PTHR19211">
    <property type="entry name" value="ATP-BINDING TRANSPORT PROTEIN-RELATED"/>
    <property type="match status" value="1"/>
</dbReference>
<dbReference type="Pfam" id="PF00005">
    <property type="entry name" value="ABC_tran"/>
    <property type="match status" value="2"/>
</dbReference>
<accession>A0A7H2BDY8</accession>
<dbReference type="EMBL" id="CP061539">
    <property type="protein sequence ID" value="QNV37884.1"/>
    <property type="molecule type" value="Genomic_DNA"/>
</dbReference>
<dbReference type="Proteomes" id="UP000516404">
    <property type="component" value="Chromosome"/>
</dbReference>
<feature type="domain" description="ABC transporter" evidence="5">
    <location>
        <begin position="9"/>
        <end position="251"/>
    </location>
</feature>
<dbReference type="InterPro" id="IPR003439">
    <property type="entry name" value="ABC_transporter-like_ATP-bd"/>
</dbReference>
<dbReference type="KEGG" id="rter:IDM49_00805"/>
<name>A0A7H2BDY8_9MICC</name>
<dbReference type="GO" id="GO:0016887">
    <property type="term" value="F:ATP hydrolysis activity"/>
    <property type="evidence" value="ECO:0007669"/>
    <property type="project" value="InterPro"/>
</dbReference>
<sequence>MSTFNDCSVSFSHLSFTWQDGTPCFSDLAGAFSAPLTGLVGDNGSGKSTFLKVLAGLIQPTSGDVQRPARVAYLPQDLGLDANSTVADIFGITKILDALTALESGDFSNFVYEAIGDKWDAGEQIIVALARADFAPVTGLSDAEVSEFLRRPLSTFSGGEAVALALTATLASSPDFLLLDEPTNNLDSHAKSSLIEQLHHLPCPAVIVSHDRDLLAHVDEIAELYQGTLRTFTGNYESYVQALETEQHAVQRTVRDAKAQQRKETKERADMLTRLARDERRGKKFAASKRKPGMAMGLDKNSAQRTAVKRSQQHENSVADARRAVEYAQSQLREDASIYIDLPETTLPTGKKVLELSLACASEENLPESIILEGPEHLRITGSNGSGKTTLFNHIAHESGLTAPTDRPASYTVAYALTSCGYLRQCINLAPDKTVLETVAQTNITATEQYLRDQLAQLQFKRDRVNACISELSGGERFRVELARIPLRCPAPQLLLLDEPTNNLDISSVNWLVDALSSYEGALVLVSHDEDFCNRVRIDRTLHLP</sequence>
<evidence type="ECO:0000313" key="6">
    <source>
        <dbReference type="EMBL" id="QNV37884.1"/>
    </source>
</evidence>
<dbReference type="PANTHER" id="PTHR19211:SF6">
    <property type="entry name" value="BLL7188 PROTEIN"/>
    <property type="match status" value="1"/>
</dbReference>